<dbReference type="SMART" id="SM00929">
    <property type="entry name" value="NADH-G_4Fe-4S_3"/>
    <property type="match status" value="1"/>
</dbReference>
<feature type="region of interest" description="Disordered" evidence="11">
    <location>
        <begin position="686"/>
        <end position="709"/>
    </location>
</feature>
<dbReference type="Pfam" id="PF09326">
    <property type="entry name" value="NADH_dhqG_C"/>
    <property type="match status" value="1"/>
</dbReference>
<dbReference type="CDD" id="cd02773">
    <property type="entry name" value="MopB_Res-Cmplx1_Nad11"/>
    <property type="match status" value="1"/>
</dbReference>
<keyword evidence="4 10" id="KW-0479">Metal-binding</keyword>
<dbReference type="InterPro" id="IPR050123">
    <property type="entry name" value="Prok_molybdopt-oxidoreductase"/>
</dbReference>
<evidence type="ECO:0000259" key="14">
    <source>
        <dbReference type="PROSITE" id="PS51839"/>
    </source>
</evidence>
<evidence type="ECO:0000256" key="8">
    <source>
        <dbReference type="ARBA" id="ARBA00023027"/>
    </source>
</evidence>
<dbReference type="SUPFAM" id="SSF54862">
    <property type="entry name" value="4Fe-4S ferredoxins"/>
    <property type="match status" value="1"/>
</dbReference>
<comment type="cofactor">
    <cofactor evidence="1 10">
        <name>[4Fe-4S] cluster</name>
        <dbReference type="ChEBI" id="CHEBI:49883"/>
    </cofactor>
</comment>
<keyword evidence="10" id="KW-0001">2Fe-2S</keyword>
<dbReference type="GO" id="GO:0008137">
    <property type="term" value="F:NADH dehydrogenase (ubiquinone) activity"/>
    <property type="evidence" value="ECO:0007669"/>
    <property type="project" value="UniProtKB-UniRule"/>
</dbReference>
<evidence type="ECO:0000256" key="4">
    <source>
        <dbReference type="ARBA" id="ARBA00022723"/>
    </source>
</evidence>
<gene>
    <name evidence="15" type="ORF">GGD88_002323</name>
</gene>
<dbReference type="PROSITE" id="PS00643">
    <property type="entry name" value="COMPLEX1_75K_3"/>
    <property type="match status" value="1"/>
</dbReference>
<dbReference type="PROSITE" id="PS00642">
    <property type="entry name" value="COMPLEX1_75K_2"/>
    <property type="match status" value="1"/>
</dbReference>
<dbReference type="Pfam" id="PF00384">
    <property type="entry name" value="Molybdopterin"/>
    <property type="match status" value="1"/>
</dbReference>
<dbReference type="GO" id="GO:0051539">
    <property type="term" value="F:4 iron, 4 sulfur cluster binding"/>
    <property type="evidence" value="ECO:0007669"/>
    <property type="project" value="UniProtKB-KW"/>
</dbReference>
<dbReference type="InterPro" id="IPR036010">
    <property type="entry name" value="2Fe-2S_ferredoxin-like_sf"/>
</dbReference>
<evidence type="ECO:0000259" key="12">
    <source>
        <dbReference type="PROSITE" id="PS51085"/>
    </source>
</evidence>
<dbReference type="GO" id="GO:0048038">
    <property type="term" value="F:quinone binding"/>
    <property type="evidence" value="ECO:0007669"/>
    <property type="project" value="UniProtKB-UniRule"/>
</dbReference>
<dbReference type="Gene3D" id="3.40.228.10">
    <property type="entry name" value="Dimethylsulfoxide Reductase, domain 2"/>
    <property type="match status" value="1"/>
</dbReference>
<comment type="caution">
    <text evidence="15">The sequence shown here is derived from an EMBL/GenBank/DDBJ whole genome shotgun (WGS) entry which is preliminary data.</text>
</comment>
<keyword evidence="8 10" id="KW-0520">NAD</keyword>
<feature type="domain" description="2Fe-2S ferredoxin-type" evidence="12">
    <location>
        <begin position="2"/>
        <end position="79"/>
    </location>
</feature>
<comment type="function">
    <text evidence="10">NDH-1 shuttles electrons from NADH, via FMN and iron-sulfur (Fe-S) centers, to quinones in the respiratory chain. Couples the redox reaction to proton translocation (for every two electrons transferred, four hydrogen ions are translocated across the cytoplasmic membrane), and thus conserves the redox energy in a proton gradient.</text>
</comment>
<evidence type="ECO:0000256" key="7">
    <source>
        <dbReference type="ARBA" id="ARBA00023014"/>
    </source>
</evidence>
<evidence type="ECO:0000256" key="1">
    <source>
        <dbReference type="ARBA" id="ARBA00001966"/>
    </source>
</evidence>
<evidence type="ECO:0000256" key="2">
    <source>
        <dbReference type="ARBA" id="ARBA00005404"/>
    </source>
</evidence>
<sequence length="709" mass="75619">MPKLTIDGIEVEAEAGMTVIQAADLVGIEIPRFCYHERLSIAGNCRMCLVEVKPGPPKPAAACALPVAEGMQVWTQSDLAKKARKGVMEFLLINHPLDCPICDQGGECDLQDQAMAFGSDRSRYHEHKRAVTEKYLGPLVKTAMTRCIHCTRCVRFIEEVAGVPELGMIGRGEHSEITSYVEQALTSELSGNIVDLCPVGALTSAPYAFHARPWELHKVQSIDVLDAVGSAIRVDARGNAVMRVLPRLNEEINEEWLADKSRHAIDGLRYQRLDRPYVREDGTLRPASWEEALRAVAGRLLATEPDRIAALAGDLADAEAMVLLKDLMGVVGSPHLDCRQDGAALDPADRAGYLFNPTIAGIEDADALLIVGSDPRWEAPILNARIRKRYLMGGFPIAVLGPRTDLTYAVEDLGNDPATLEALATGRHPFAETLAQASRPLILVGQGALARPDGAAVMGYVRRLAEAVGAVGADDWTGLAVLHTAAARVGGLELGFVPGAGGRDTAGILAGAEAGDIQVVYLLGADEIDTARLGDAFVIYQGHHGDAGANRADVILPGAAYTEKNATYVNTEGRMQQTWLAVHPPGEAREDWKILRALSAAMGKPLAQNTIRDVRARLAEVSPTFAPGNDGGIVPATSTPGFAAFTGRLEATPFASPVRNYYMTDPISRASRTMAECTDVFIHGKTHGTTGGDGGLTAAADSKRTGTDG</sequence>
<dbReference type="GO" id="GO:0016651">
    <property type="term" value="F:oxidoreductase activity, acting on NAD(P)H"/>
    <property type="evidence" value="ECO:0007669"/>
    <property type="project" value="InterPro"/>
</dbReference>
<evidence type="ECO:0000256" key="11">
    <source>
        <dbReference type="SAM" id="MobiDB-lite"/>
    </source>
</evidence>
<evidence type="ECO:0000313" key="16">
    <source>
        <dbReference type="Proteomes" id="UP000555728"/>
    </source>
</evidence>
<evidence type="ECO:0000256" key="10">
    <source>
        <dbReference type="RuleBase" id="RU003525"/>
    </source>
</evidence>
<dbReference type="InterPro" id="IPR015405">
    <property type="entry name" value="NDUFS1-like_C"/>
</dbReference>
<dbReference type="Pfam" id="PF22117">
    <property type="entry name" value="Fer4_Nqo3"/>
    <property type="match status" value="1"/>
</dbReference>
<organism evidence="15 16">
    <name type="scientific">Roseospira goensis</name>
    <dbReference type="NCBI Taxonomy" id="391922"/>
    <lineage>
        <taxon>Bacteria</taxon>
        <taxon>Pseudomonadati</taxon>
        <taxon>Pseudomonadota</taxon>
        <taxon>Alphaproteobacteria</taxon>
        <taxon>Rhodospirillales</taxon>
        <taxon>Rhodospirillaceae</taxon>
        <taxon>Roseospira</taxon>
    </lineage>
</organism>
<dbReference type="PROSITE" id="PS51085">
    <property type="entry name" value="2FE2S_FER_2"/>
    <property type="match status" value="1"/>
</dbReference>
<dbReference type="InterPro" id="IPR006963">
    <property type="entry name" value="Mopterin_OxRdtase_4Fe-4S_dom"/>
</dbReference>
<evidence type="ECO:0000256" key="3">
    <source>
        <dbReference type="ARBA" id="ARBA00022485"/>
    </source>
</evidence>
<dbReference type="Gene3D" id="3.40.50.740">
    <property type="match status" value="2"/>
</dbReference>
<dbReference type="AlphaFoldDB" id="A0A7W6WL96"/>
<dbReference type="NCBIfam" id="TIGR01973">
    <property type="entry name" value="NuoG"/>
    <property type="match status" value="1"/>
</dbReference>
<name>A0A7W6WL96_9PROT</name>
<evidence type="ECO:0000259" key="13">
    <source>
        <dbReference type="PROSITE" id="PS51669"/>
    </source>
</evidence>
<evidence type="ECO:0000313" key="15">
    <source>
        <dbReference type="EMBL" id="MBB4286589.1"/>
    </source>
</evidence>
<protein>
    <recommendedName>
        <fullName evidence="10">NADH-quinone oxidoreductase</fullName>
        <ecNumber evidence="10">7.1.1.-</ecNumber>
    </recommendedName>
</protein>
<comment type="catalytic activity">
    <reaction evidence="9 10">
        <text>a quinone + NADH + 5 H(+)(in) = a quinol + NAD(+) + 4 H(+)(out)</text>
        <dbReference type="Rhea" id="RHEA:57888"/>
        <dbReference type="ChEBI" id="CHEBI:15378"/>
        <dbReference type="ChEBI" id="CHEBI:24646"/>
        <dbReference type="ChEBI" id="CHEBI:57540"/>
        <dbReference type="ChEBI" id="CHEBI:57945"/>
        <dbReference type="ChEBI" id="CHEBI:132124"/>
    </reaction>
</comment>
<dbReference type="PROSITE" id="PS51669">
    <property type="entry name" value="4FE4S_MOW_BIS_MGD"/>
    <property type="match status" value="1"/>
</dbReference>
<dbReference type="Pfam" id="PF22151">
    <property type="entry name" value="Fer4_NDSU1"/>
    <property type="match status" value="1"/>
</dbReference>
<comment type="similarity">
    <text evidence="2 10">Belongs to the complex I 75 kDa subunit family.</text>
</comment>
<dbReference type="GO" id="GO:0016020">
    <property type="term" value="C:membrane"/>
    <property type="evidence" value="ECO:0007669"/>
    <property type="project" value="InterPro"/>
</dbReference>
<keyword evidence="10" id="KW-0874">Quinone</keyword>
<dbReference type="InterPro" id="IPR019574">
    <property type="entry name" value="NADH_UbQ_OxRdtase_Gsu_4Fe4S-bd"/>
</dbReference>
<feature type="domain" description="4Fe-4S His(Cys)3-ligated-type" evidence="14">
    <location>
        <begin position="79"/>
        <end position="118"/>
    </location>
</feature>
<dbReference type="Pfam" id="PF10588">
    <property type="entry name" value="NADH-G_4Fe-4S_3"/>
    <property type="match status" value="1"/>
</dbReference>
<dbReference type="FunFam" id="3.30.70.20:FF:000002">
    <property type="entry name" value="NADH-ubiquinone oxidoreductase 75 kDa subunit"/>
    <property type="match status" value="1"/>
</dbReference>
<keyword evidence="16" id="KW-1185">Reference proteome</keyword>
<keyword evidence="3 10" id="KW-0004">4Fe-4S</keyword>
<dbReference type="InterPro" id="IPR006656">
    <property type="entry name" value="Mopterin_OxRdtase"/>
</dbReference>
<dbReference type="Pfam" id="PF13510">
    <property type="entry name" value="Fer2_4"/>
    <property type="match status" value="1"/>
</dbReference>
<evidence type="ECO:0000256" key="5">
    <source>
        <dbReference type="ARBA" id="ARBA00022967"/>
    </source>
</evidence>
<evidence type="ECO:0000256" key="6">
    <source>
        <dbReference type="ARBA" id="ARBA00023004"/>
    </source>
</evidence>
<dbReference type="FunFam" id="3.10.20.740:FF:000001">
    <property type="entry name" value="NADH-quinone oxidoreductase subunit G"/>
    <property type="match status" value="1"/>
</dbReference>
<evidence type="ECO:0000256" key="9">
    <source>
        <dbReference type="ARBA" id="ARBA00047712"/>
    </source>
</evidence>
<dbReference type="InterPro" id="IPR001041">
    <property type="entry name" value="2Fe-2S_ferredoxin-type"/>
</dbReference>
<keyword evidence="5 10" id="KW-1278">Translocase</keyword>
<dbReference type="InterPro" id="IPR000283">
    <property type="entry name" value="NADH_UbQ_OxRdtase_75kDa_su_CS"/>
</dbReference>
<dbReference type="RefSeq" id="WP_184435554.1">
    <property type="nucleotide sequence ID" value="NZ_JACIGI010000018.1"/>
</dbReference>
<dbReference type="InterPro" id="IPR054351">
    <property type="entry name" value="NADH_UbQ_OxRdtase_ferredoxin"/>
</dbReference>
<dbReference type="Proteomes" id="UP000555728">
    <property type="component" value="Unassembled WGS sequence"/>
</dbReference>
<proteinExistence type="inferred from homology"/>
<dbReference type="GO" id="GO:0051537">
    <property type="term" value="F:2 iron, 2 sulfur cluster binding"/>
    <property type="evidence" value="ECO:0007669"/>
    <property type="project" value="UniProtKB-UniRule"/>
</dbReference>
<dbReference type="PANTHER" id="PTHR43105:SF13">
    <property type="entry name" value="NADH-UBIQUINONE OXIDOREDUCTASE 75 KDA SUBUNIT, MITOCHONDRIAL"/>
    <property type="match status" value="1"/>
</dbReference>
<dbReference type="SUPFAM" id="SSF54292">
    <property type="entry name" value="2Fe-2S ferredoxin-like"/>
    <property type="match status" value="1"/>
</dbReference>
<keyword evidence="6 10" id="KW-0408">Iron</keyword>
<dbReference type="SUPFAM" id="SSF53706">
    <property type="entry name" value="Formate dehydrogenase/DMSO reductase, domains 1-3"/>
    <property type="match status" value="1"/>
</dbReference>
<dbReference type="PANTHER" id="PTHR43105">
    <property type="entry name" value="RESPIRATORY NITRATE REDUCTASE"/>
    <property type="match status" value="1"/>
</dbReference>
<reference evidence="15 16" key="1">
    <citation type="submission" date="2020-08" db="EMBL/GenBank/DDBJ databases">
        <title>Genome sequencing of Purple Non-Sulfur Bacteria from various extreme environments.</title>
        <authorList>
            <person name="Mayer M."/>
        </authorList>
    </citation>
    <scope>NUCLEOTIDE SEQUENCE [LARGE SCALE GENOMIC DNA]</scope>
    <source>
        <strain evidence="15 16">JA135</strain>
    </source>
</reference>
<dbReference type="PROSITE" id="PS00641">
    <property type="entry name" value="COMPLEX1_75K_1"/>
    <property type="match status" value="1"/>
</dbReference>
<dbReference type="InterPro" id="IPR010228">
    <property type="entry name" value="NADH_UbQ_OxRdtase_Gsu"/>
</dbReference>
<accession>A0A7W6WL96</accession>
<dbReference type="Gene3D" id="3.10.20.740">
    <property type="match status" value="1"/>
</dbReference>
<keyword evidence="7 10" id="KW-0411">Iron-sulfur</keyword>
<dbReference type="CDD" id="cd00207">
    <property type="entry name" value="fer2"/>
    <property type="match status" value="1"/>
</dbReference>
<dbReference type="GO" id="GO:0046872">
    <property type="term" value="F:metal ion binding"/>
    <property type="evidence" value="ECO:0007669"/>
    <property type="project" value="UniProtKB-UniRule"/>
</dbReference>
<dbReference type="Gene3D" id="3.30.70.20">
    <property type="match status" value="1"/>
</dbReference>
<dbReference type="GO" id="GO:0042773">
    <property type="term" value="P:ATP synthesis coupled electron transport"/>
    <property type="evidence" value="ECO:0007669"/>
    <property type="project" value="InterPro"/>
</dbReference>
<dbReference type="FunFam" id="3.30.200.210:FF:000002">
    <property type="entry name" value="NADH-ubiquinone oxidoreductase 75 kDa subunit"/>
    <property type="match status" value="1"/>
</dbReference>
<feature type="domain" description="4Fe-4S Mo/W bis-MGD-type" evidence="13">
    <location>
        <begin position="216"/>
        <end position="272"/>
    </location>
</feature>
<comment type="cofactor">
    <cofactor evidence="10">
        <name>[2Fe-2S] cluster</name>
        <dbReference type="ChEBI" id="CHEBI:190135"/>
    </cofactor>
    <text evidence="10">Binds 1 [2Fe-2S] cluster per subunit.</text>
</comment>
<dbReference type="EMBL" id="JACIGI010000018">
    <property type="protein sequence ID" value="MBB4286589.1"/>
    <property type="molecule type" value="Genomic_DNA"/>
</dbReference>
<dbReference type="PROSITE" id="PS51839">
    <property type="entry name" value="4FE4S_HC3"/>
    <property type="match status" value="1"/>
</dbReference>
<dbReference type="EC" id="7.1.1.-" evidence="10"/>